<reference evidence="12 13" key="1">
    <citation type="submission" date="2019-06" db="EMBL/GenBank/DDBJ databases">
        <authorList>
            <person name="Broberg M."/>
        </authorList>
    </citation>
    <scope>NUCLEOTIDE SEQUENCE [LARGE SCALE GENOMIC DNA]</scope>
</reference>
<keyword evidence="6" id="KW-0472">Membrane</keyword>
<dbReference type="Pfam" id="PF12937">
    <property type="entry name" value="F-box-like"/>
    <property type="match status" value="1"/>
</dbReference>
<dbReference type="CDD" id="cd00038">
    <property type="entry name" value="CAP_ED"/>
    <property type="match status" value="2"/>
</dbReference>
<keyword evidence="2" id="KW-0813">Transport</keyword>
<dbReference type="Gene3D" id="2.60.120.10">
    <property type="entry name" value="Jelly Rolls"/>
    <property type="match status" value="2"/>
</dbReference>
<dbReference type="InterPro" id="IPR018490">
    <property type="entry name" value="cNMP-bd_dom_sf"/>
</dbReference>
<evidence type="ECO:0000259" key="10">
    <source>
        <dbReference type="PROSITE" id="PS50042"/>
    </source>
</evidence>
<dbReference type="InterPro" id="IPR001810">
    <property type="entry name" value="F-box_dom"/>
</dbReference>
<evidence type="ECO:0000256" key="6">
    <source>
        <dbReference type="ARBA" id="ARBA00023136"/>
    </source>
</evidence>
<feature type="region of interest" description="Disordered" evidence="9">
    <location>
        <begin position="486"/>
        <end position="505"/>
    </location>
</feature>
<dbReference type="PANTHER" id="PTHR45638">
    <property type="entry name" value="CYCLIC NUCLEOTIDE-GATED CATION CHANNEL SUBUNIT A"/>
    <property type="match status" value="1"/>
</dbReference>
<dbReference type="InterPro" id="IPR014710">
    <property type="entry name" value="RmlC-like_jellyroll"/>
</dbReference>
<dbReference type="InterPro" id="IPR006553">
    <property type="entry name" value="Leu-rich_rpt_Cys-con_subtyp"/>
</dbReference>
<dbReference type="SUPFAM" id="SSF81383">
    <property type="entry name" value="F-box domain"/>
    <property type="match status" value="1"/>
</dbReference>
<keyword evidence="3" id="KW-0812">Transmembrane</keyword>
<feature type="region of interest" description="Disordered" evidence="9">
    <location>
        <begin position="199"/>
        <end position="254"/>
    </location>
</feature>
<evidence type="ECO:0000256" key="3">
    <source>
        <dbReference type="ARBA" id="ARBA00022692"/>
    </source>
</evidence>
<comment type="subcellular location">
    <subcellularLocation>
        <location evidence="1">Membrane</location>
        <topology evidence="1">Multi-pass membrane protein</topology>
    </subcellularLocation>
</comment>
<dbReference type="PANTHER" id="PTHR45638:SF24">
    <property type="entry name" value="CYCLIC NUCLEOTIDE-BINDING DOMAIN PROTEIN (AFU_ORTHOLOGUE AFUA_2G03170)"/>
    <property type="match status" value="1"/>
</dbReference>
<feature type="region of interest" description="Disordered" evidence="9">
    <location>
        <begin position="406"/>
        <end position="475"/>
    </location>
</feature>
<dbReference type="PROSITE" id="PS50181">
    <property type="entry name" value="FBOX"/>
    <property type="match status" value="1"/>
</dbReference>
<evidence type="ECO:0000313" key="13">
    <source>
        <dbReference type="Proteomes" id="UP000766486"/>
    </source>
</evidence>
<feature type="compositionally biased region" description="Polar residues" evidence="9">
    <location>
        <begin position="700"/>
        <end position="711"/>
    </location>
</feature>
<evidence type="ECO:0000256" key="4">
    <source>
        <dbReference type="ARBA" id="ARBA00022989"/>
    </source>
</evidence>
<evidence type="ECO:0008006" key="14">
    <source>
        <dbReference type="Google" id="ProtNLM"/>
    </source>
</evidence>
<dbReference type="Proteomes" id="UP000766486">
    <property type="component" value="Unassembled WGS sequence"/>
</dbReference>
<evidence type="ECO:0000256" key="8">
    <source>
        <dbReference type="ARBA" id="ARBA00023303"/>
    </source>
</evidence>
<evidence type="ECO:0000256" key="1">
    <source>
        <dbReference type="ARBA" id="ARBA00004141"/>
    </source>
</evidence>
<sequence>MRRARSPSSPSPYRALAHHQMANASSRAKDTASLIRSFNNENNPTRPMRPSPLTASIIRDMPQDLVDRIRSFPLFMSAPEEFLIEIGNHLKPQIHAMHDHVVREGDDAKAMYWLVRGVVAVTSRDGEAVYAELKPGSFFGEIGVLMDVPRTATIVARTKCLLLVLKKEDLQAVMPKFPEMEQAIRHEAQERLNLLKKQRQEGRLKIQPPTGEISSREAVPGEVSTGETGSIRDHAVINTKKRKSPSPGVIEDPAAGSAIGSGFVNIRQTLKELPLFSNLPPDILHFLGLSVQPRAYAPFNDIVRQGMPGNDIFFIVRGEAEVIHDPPKEMQEGADSLSRLQKRPRLRAGQYFGEVASLGLSPGRTATVRSINTVECLMIPGDTLNELWRRCPPDIKSQVEETARLRFGKQDDDVDMLGTEPQSKSSKSDPPTPTTPTAPLGISPHLTFTSPSKPSSPSKEEPERMEPKDPDPFLSVDMENLRNRRRHSLAPPTPLPDNSSPLANGLRPQALRITPARFATADFSPDSDLPAKRVKTLPRRPHKVLQPTFPDDILVRIFGSLDIGELLRLRLVHSHWKRLLHTSDKVCHMVDLSIYNRKVTDVAIREVLVPFIGSRAQVIDLNNCFHISDEGFSTLWKACGKNVKVWRMRSVWDVSASQILEMSENAKCLQEVDWSNCRKVGDNLLGRVVGWVVPEPPPSNRQVVISSSNTKPKTRSQQKQQQQQQQQQQHQMQQQKSQRPQNMPAPGTVIGCPKLRKLNLSYCKHITDRSMAHLAAHASNRIESLSLTRCTSISDAGFQSWASFKFEKLWNLGLADCTYLSDNAIVALVNSAKNLTHLDLSFCCALSDTATEVVALGLPKLRELRLAFCGSAVSDASLESIALHLNELEGLSVRGCVRVTGKGVENILRGCTQLEWLDASQCRNLEPWIRTGGVERWGYDNRFQKTPEQIAAWRSPILSPPLPEPSALPGKMSVAMLTTPSYLTQTGFLGKKPRRPVRFIIEKGTAGLR</sequence>
<feature type="compositionally biased region" description="Basic and acidic residues" evidence="9">
    <location>
        <begin position="458"/>
        <end position="471"/>
    </location>
</feature>
<keyword evidence="13" id="KW-1185">Reference proteome</keyword>
<evidence type="ECO:0000256" key="7">
    <source>
        <dbReference type="ARBA" id="ARBA00023286"/>
    </source>
</evidence>
<dbReference type="InterPro" id="IPR018488">
    <property type="entry name" value="cNMP-bd_CS"/>
</dbReference>
<feature type="region of interest" description="Disordered" evidence="9">
    <location>
        <begin position="699"/>
        <end position="750"/>
    </location>
</feature>
<feature type="domain" description="F-box" evidence="11">
    <location>
        <begin position="543"/>
        <end position="590"/>
    </location>
</feature>
<dbReference type="PROSITE" id="PS00889">
    <property type="entry name" value="CNMP_BINDING_2"/>
    <property type="match status" value="1"/>
</dbReference>
<gene>
    <name evidence="12" type="ORF">CLO192961_LOCUS211867</name>
</gene>
<dbReference type="PROSITE" id="PS50042">
    <property type="entry name" value="CNMP_BINDING_3"/>
    <property type="match status" value="2"/>
</dbReference>
<keyword evidence="8" id="KW-0407">Ion channel</keyword>
<dbReference type="InterPro" id="IPR050866">
    <property type="entry name" value="CNG_cation_channel"/>
</dbReference>
<dbReference type="Pfam" id="PF16643">
    <property type="entry name" value="cNMPbd_u2"/>
    <property type="match status" value="1"/>
</dbReference>
<keyword evidence="5" id="KW-0406">Ion transport</keyword>
<feature type="domain" description="Cyclic nucleotide-binding" evidence="10">
    <location>
        <begin position="275"/>
        <end position="405"/>
    </location>
</feature>
<proteinExistence type="predicted"/>
<dbReference type="SMART" id="SM00367">
    <property type="entry name" value="LRR_CC"/>
    <property type="match status" value="6"/>
</dbReference>
<keyword evidence="4" id="KW-1133">Transmembrane helix</keyword>
<evidence type="ECO:0000313" key="12">
    <source>
        <dbReference type="EMBL" id="VUC27510.1"/>
    </source>
</evidence>
<evidence type="ECO:0000259" key="11">
    <source>
        <dbReference type="PROSITE" id="PS50181"/>
    </source>
</evidence>
<dbReference type="InterPro" id="IPR057207">
    <property type="entry name" value="FBXL15_LRR"/>
</dbReference>
<dbReference type="EMBL" id="CABFNS010000768">
    <property type="protein sequence ID" value="VUC27510.1"/>
    <property type="molecule type" value="Genomic_DNA"/>
</dbReference>
<dbReference type="Gene3D" id="3.80.10.10">
    <property type="entry name" value="Ribonuclease Inhibitor"/>
    <property type="match status" value="2"/>
</dbReference>
<protein>
    <recommendedName>
        <fullName evidence="14">Cyclic nucleotide-binding domain-containing protein</fullName>
    </recommendedName>
</protein>
<accession>A0ABY6U8T4</accession>
<dbReference type="CDD" id="cd09917">
    <property type="entry name" value="F-box_SF"/>
    <property type="match status" value="1"/>
</dbReference>
<feature type="compositionally biased region" description="Low complexity" evidence="9">
    <location>
        <begin position="717"/>
        <end position="738"/>
    </location>
</feature>
<dbReference type="InterPro" id="IPR032675">
    <property type="entry name" value="LRR_dom_sf"/>
</dbReference>
<dbReference type="SMART" id="SM00100">
    <property type="entry name" value="cNMP"/>
    <property type="match status" value="2"/>
</dbReference>
<dbReference type="Pfam" id="PF25372">
    <property type="entry name" value="DUF7885"/>
    <property type="match status" value="1"/>
</dbReference>
<dbReference type="InterPro" id="IPR000595">
    <property type="entry name" value="cNMP-bd_dom"/>
</dbReference>
<evidence type="ECO:0000256" key="2">
    <source>
        <dbReference type="ARBA" id="ARBA00022448"/>
    </source>
</evidence>
<evidence type="ECO:0000256" key="5">
    <source>
        <dbReference type="ARBA" id="ARBA00023065"/>
    </source>
</evidence>
<dbReference type="Pfam" id="PF00027">
    <property type="entry name" value="cNMP_binding"/>
    <property type="match status" value="2"/>
</dbReference>
<organism evidence="12 13">
    <name type="scientific">Bionectria ochroleuca</name>
    <name type="common">Gliocladium roseum</name>
    <dbReference type="NCBI Taxonomy" id="29856"/>
    <lineage>
        <taxon>Eukaryota</taxon>
        <taxon>Fungi</taxon>
        <taxon>Dikarya</taxon>
        <taxon>Ascomycota</taxon>
        <taxon>Pezizomycotina</taxon>
        <taxon>Sordariomycetes</taxon>
        <taxon>Hypocreomycetidae</taxon>
        <taxon>Hypocreales</taxon>
        <taxon>Bionectriaceae</taxon>
        <taxon>Clonostachys</taxon>
    </lineage>
</organism>
<dbReference type="SUPFAM" id="SSF52047">
    <property type="entry name" value="RNI-like"/>
    <property type="match status" value="1"/>
</dbReference>
<dbReference type="InterPro" id="IPR036047">
    <property type="entry name" value="F-box-like_dom_sf"/>
</dbReference>
<name>A0ABY6U8T4_BIOOC</name>
<comment type="caution">
    <text evidence="12">The sequence shown here is derived from an EMBL/GenBank/DDBJ whole genome shotgun (WGS) entry which is preliminary data.</text>
</comment>
<keyword evidence="7" id="KW-1071">Ligand-gated ion channel</keyword>
<feature type="domain" description="Cyclic nucleotide-binding" evidence="10">
    <location>
        <begin position="74"/>
        <end position="191"/>
    </location>
</feature>
<dbReference type="SUPFAM" id="SSF51206">
    <property type="entry name" value="cAMP-binding domain-like"/>
    <property type="match status" value="2"/>
</dbReference>
<evidence type="ECO:0000256" key="9">
    <source>
        <dbReference type="SAM" id="MobiDB-lite"/>
    </source>
</evidence>